<dbReference type="Proteomes" id="UP001152320">
    <property type="component" value="Chromosome 1"/>
</dbReference>
<sequence>MSCLNIHIHTFIFFFLFSIVTTMQKTKAPKTIMKYLQSVRKLGSYMMVEEEEAMLLGIPQSKLAKTERLASAIINGLRPLAKKRESQLKAQIRDKLIDPSDVRKFCNLLKKEASPHINRLSNGEKIPWTDLLLVRNYIIIELLLAGAPRSGVITKFSLGHFEKAQKLVREDGSTYWIGNLCLLDVQNLSMNTRQPAAMGQQGWYSQLKSTVWPKPMLTMVGFKLPMQISWMS</sequence>
<feature type="transmembrane region" description="Helical" evidence="1">
    <location>
        <begin position="6"/>
        <end position="23"/>
    </location>
</feature>
<protein>
    <submittedName>
        <fullName evidence="2">Uncharacterized protein</fullName>
    </submittedName>
</protein>
<keyword evidence="3" id="KW-1185">Reference proteome</keyword>
<dbReference type="EMBL" id="JAIZAY010000001">
    <property type="protein sequence ID" value="KAJ8051094.1"/>
    <property type="molecule type" value="Genomic_DNA"/>
</dbReference>
<keyword evidence="1" id="KW-1133">Transmembrane helix</keyword>
<name>A0A9Q1CUK7_HOLLE</name>
<dbReference type="AlphaFoldDB" id="A0A9Q1CUK7"/>
<reference evidence="2" key="1">
    <citation type="submission" date="2021-10" db="EMBL/GenBank/DDBJ databases">
        <title>Tropical sea cucumber genome reveals ecological adaptation and Cuvierian tubules defense mechanism.</title>
        <authorList>
            <person name="Chen T."/>
        </authorList>
    </citation>
    <scope>NUCLEOTIDE SEQUENCE</scope>
    <source>
        <strain evidence="2">Nanhai2018</strain>
        <tissue evidence="2">Muscle</tissue>
    </source>
</reference>
<comment type="caution">
    <text evidence="2">The sequence shown here is derived from an EMBL/GenBank/DDBJ whole genome shotgun (WGS) entry which is preliminary data.</text>
</comment>
<organism evidence="2 3">
    <name type="scientific">Holothuria leucospilota</name>
    <name type="common">Black long sea cucumber</name>
    <name type="synonym">Mertensiothuria leucospilota</name>
    <dbReference type="NCBI Taxonomy" id="206669"/>
    <lineage>
        <taxon>Eukaryota</taxon>
        <taxon>Metazoa</taxon>
        <taxon>Echinodermata</taxon>
        <taxon>Eleutherozoa</taxon>
        <taxon>Echinozoa</taxon>
        <taxon>Holothuroidea</taxon>
        <taxon>Aspidochirotacea</taxon>
        <taxon>Aspidochirotida</taxon>
        <taxon>Holothuriidae</taxon>
        <taxon>Holothuria</taxon>
    </lineage>
</organism>
<keyword evidence="1" id="KW-0812">Transmembrane</keyword>
<evidence type="ECO:0000256" key="1">
    <source>
        <dbReference type="SAM" id="Phobius"/>
    </source>
</evidence>
<keyword evidence="1" id="KW-0472">Membrane</keyword>
<gene>
    <name evidence="2" type="ORF">HOLleu_04534</name>
</gene>
<accession>A0A9Q1CUK7</accession>
<evidence type="ECO:0000313" key="2">
    <source>
        <dbReference type="EMBL" id="KAJ8051094.1"/>
    </source>
</evidence>
<dbReference type="OrthoDB" id="5960386at2759"/>
<proteinExistence type="predicted"/>
<evidence type="ECO:0000313" key="3">
    <source>
        <dbReference type="Proteomes" id="UP001152320"/>
    </source>
</evidence>